<proteinExistence type="predicted"/>
<accession>A0A7W2ATK0</accession>
<feature type="non-terminal residue" evidence="2">
    <location>
        <position position="1"/>
    </location>
</feature>
<dbReference type="RefSeq" id="WP_181742302.1">
    <property type="nucleotide sequence ID" value="NZ_JACEOL010000073.1"/>
</dbReference>
<name>A0A7W2ATK0_9BACL</name>
<evidence type="ECO:0000256" key="1">
    <source>
        <dbReference type="SAM" id="MobiDB-lite"/>
    </source>
</evidence>
<keyword evidence="3" id="KW-1185">Reference proteome</keyword>
<sequence length="175" mass="19627">GKKLGVALKGFFNGGKKFLKRFDVHIDDLAERLGLGPRLQPAGSPPDIPRKPQVDRMDRRGGSRGTNKIIEIVPVSSEKMYQLGKHFNKHGRDMGFASKKEYDQAAKDFAEKYQTELKAEIWEGIWNGKGNLSGKTQRAIIYNNKTVILDPVSGQVIDFYQGTRLGGLINLKQLR</sequence>
<comment type="caution">
    <text evidence="2">The sequence shown here is derived from an EMBL/GenBank/DDBJ whole genome shotgun (WGS) entry which is preliminary data.</text>
</comment>
<dbReference type="EMBL" id="JACEOL010000073">
    <property type="protein sequence ID" value="MBA4603830.1"/>
    <property type="molecule type" value="Genomic_DNA"/>
</dbReference>
<organism evidence="2 3">
    <name type="scientific">Thermoactinomyces mirandus</name>
    <dbReference type="NCBI Taxonomy" id="2756294"/>
    <lineage>
        <taxon>Bacteria</taxon>
        <taxon>Bacillati</taxon>
        <taxon>Bacillota</taxon>
        <taxon>Bacilli</taxon>
        <taxon>Bacillales</taxon>
        <taxon>Thermoactinomycetaceae</taxon>
        <taxon>Thermoactinomyces</taxon>
    </lineage>
</organism>
<evidence type="ECO:0000313" key="2">
    <source>
        <dbReference type="EMBL" id="MBA4603830.1"/>
    </source>
</evidence>
<dbReference type="AlphaFoldDB" id="A0A7W2ATK0"/>
<dbReference type="Proteomes" id="UP000538292">
    <property type="component" value="Unassembled WGS sequence"/>
</dbReference>
<protein>
    <submittedName>
        <fullName evidence="2">Uncharacterized protein</fullName>
    </submittedName>
</protein>
<feature type="region of interest" description="Disordered" evidence="1">
    <location>
        <begin position="35"/>
        <end position="64"/>
    </location>
</feature>
<reference evidence="2 3" key="1">
    <citation type="submission" date="2020-07" db="EMBL/GenBank/DDBJ databases">
        <title>Thermoactinomyces phylogeny.</title>
        <authorList>
            <person name="Dunlap C."/>
        </authorList>
    </citation>
    <scope>NUCLEOTIDE SEQUENCE [LARGE SCALE GENOMIC DNA]</scope>
    <source>
        <strain evidence="2 3">AMNI-1</strain>
    </source>
</reference>
<evidence type="ECO:0000313" key="3">
    <source>
        <dbReference type="Proteomes" id="UP000538292"/>
    </source>
</evidence>
<gene>
    <name evidence="2" type="ORF">H2C83_16305</name>
</gene>
<feature type="compositionally biased region" description="Basic and acidic residues" evidence="1">
    <location>
        <begin position="48"/>
        <end position="61"/>
    </location>
</feature>